<name>I7GE06_MACFA</name>
<proteinExistence type="evidence at transcript level"/>
<sequence length="113" mass="12851">MGFHSCPLGKEVSWIPCCLITDVCGKVGLTKFLHRDQRVGLHSTPWNMKEMVPLPLSRPTLLPQGEEQRAGHRVFSYVLRYIQSTSLTDGFFLSYESHVTVMTDIHIHILDVV</sequence>
<dbReference type="AlphaFoldDB" id="I7GE06"/>
<protein>
    <submittedName>
        <fullName evidence="1">Macaca fascicularis brain cDNA, clone: QmoA-10333</fullName>
    </submittedName>
</protein>
<reference evidence="1" key="1">
    <citation type="journal article" date="2007" name="PLoS Biol.">
        <title>Rate of evolution in brain-expressed genes in humans and other primates.</title>
        <authorList>
            <person name="Wang H.-Y."/>
            <person name="Chien H.-C."/>
            <person name="Osada N."/>
            <person name="Hashimoto K."/>
            <person name="Sugano S."/>
            <person name="Gojobori T."/>
            <person name="Chou C.-K."/>
            <person name="Tsai S.-F."/>
            <person name="Wu C.-I."/>
            <person name="Shen C.-K.J."/>
        </authorList>
    </citation>
    <scope>NUCLEOTIDE SEQUENCE</scope>
</reference>
<dbReference type="EMBL" id="AB173799">
    <property type="protein sequence ID" value="BAE90861.1"/>
    <property type="molecule type" value="mRNA"/>
</dbReference>
<accession>I7GE06</accession>
<evidence type="ECO:0000313" key="1">
    <source>
        <dbReference type="EMBL" id="BAE90861.1"/>
    </source>
</evidence>
<organism evidence="1">
    <name type="scientific">Macaca fascicularis</name>
    <name type="common">Crab-eating macaque</name>
    <name type="synonym">Cynomolgus monkey</name>
    <dbReference type="NCBI Taxonomy" id="9541"/>
    <lineage>
        <taxon>Eukaryota</taxon>
        <taxon>Metazoa</taxon>
        <taxon>Chordata</taxon>
        <taxon>Craniata</taxon>
        <taxon>Vertebrata</taxon>
        <taxon>Euteleostomi</taxon>
        <taxon>Mammalia</taxon>
        <taxon>Eutheria</taxon>
        <taxon>Euarchontoglires</taxon>
        <taxon>Primates</taxon>
        <taxon>Haplorrhini</taxon>
        <taxon>Catarrhini</taxon>
        <taxon>Cercopithecidae</taxon>
        <taxon>Cercopithecinae</taxon>
        <taxon>Macaca</taxon>
    </lineage>
</organism>